<sequence length="117" mass="13081">MTTWKKLTPEQIERIVSLTWDGWSIEQIAADIGCTSRTVTRVRGKHNITRGRALDPIPVEKLAVAARLLEEGASYTEAANTVGCSRSVLAAKFPGRGWDRKQCAEWRSIIRMERAIA</sequence>
<organism evidence="1 2">
    <name type="scientific">Mycobacterium phage Renaud18</name>
    <dbReference type="NCBI Taxonomy" id="2301701"/>
    <lineage>
        <taxon>Viruses</taxon>
        <taxon>Duplodnaviria</taxon>
        <taxon>Heunggongvirae</taxon>
        <taxon>Uroviricota</taxon>
        <taxon>Caudoviricetes</taxon>
        <taxon>Gracegardnervirinae</taxon>
        <taxon>Thetabobvirus</taxon>
        <taxon>Thetabobvirus renaud18</taxon>
        <taxon>Mycobacterium virus Renaud18</taxon>
    </lineage>
</organism>
<keyword evidence="1" id="KW-0238">DNA-binding</keyword>
<dbReference type="InterPro" id="IPR009057">
    <property type="entry name" value="Homeodomain-like_sf"/>
</dbReference>
<proteinExistence type="predicted"/>
<protein>
    <submittedName>
        <fullName evidence="1">Helix-turn-helix DNA-binding domain protein</fullName>
    </submittedName>
</protein>
<dbReference type="Proteomes" id="UP000262077">
    <property type="component" value="Segment"/>
</dbReference>
<dbReference type="RefSeq" id="YP_009841089.1">
    <property type="nucleotide sequence ID" value="NC_048729.1"/>
</dbReference>
<name>A0A385DZQ8_9CAUD</name>
<gene>
    <name evidence="1" type="primary">64</name>
    <name evidence="1" type="ORF">SEA_RENAUD18_64</name>
</gene>
<dbReference type="Gene3D" id="1.10.10.60">
    <property type="entry name" value="Homeodomain-like"/>
    <property type="match status" value="1"/>
</dbReference>
<dbReference type="GeneID" id="55611309"/>
<dbReference type="SUPFAM" id="SSF46689">
    <property type="entry name" value="Homeodomain-like"/>
    <property type="match status" value="1"/>
</dbReference>
<dbReference type="GO" id="GO:0003677">
    <property type="term" value="F:DNA binding"/>
    <property type="evidence" value="ECO:0007669"/>
    <property type="project" value="UniProtKB-KW"/>
</dbReference>
<keyword evidence="2" id="KW-1185">Reference proteome</keyword>
<dbReference type="KEGG" id="vg:55611309"/>
<dbReference type="EMBL" id="MH651187">
    <property type="protein sequence ID" value="AXQ64971.1"/>
    <property type="molecule type" value="Genomic_DNA"/>
</dbReference>
<accession>A0A385DZQ8</accession>
<reference evidence="2" key="1">
    <citation type="submission" date="2018-07" db="EMBL/GenBank/DDBJ databases">
        <authorList>
            <person name="Blumer L.S."/>
            <person name="Peister A."/>
            <person name="Ashby L.E."/>
            <person name="Bailey J.T."/>
            <person name="Douglas N.T.IV."/>
            <person name="Edwards J.M."/>
            <person name="Farrar A.M."/>
            <person name="Ford C."/>
            <person name="Frazier A.Jr."/>
            <person name="Freeman K.M."/>
            <person name="Hawkins D.A."/>
            <person name="Hoover D."/>
            <person name="Jones M.S."/>
            <person name="Magruder T.J."/>
            <person name="Phipps S.A."/>
            <person name="Ridley T.A."/>
            <person name="Scott S.M."/>
            <person name="Singleton G.II."/>
            <person name="Smith C.P."/>
            <person name="White Q.C."/>
            <person name="Wright J.K."/>
            <person name="Garlena R.A."/>
            <person name="Russell D.A."/>
            <person name="Pope W.H."/>
            <person name="Jacobs-Sera D."/>
            <person name="Hatfull G.F."/>
        </authorList>
    </citation>
    <scope>NUCLEOTIDE SEQUENCE [LARGE SCALE GENOMIC DNA]</scope>
</reference>
<evidence type="ECO:0000313" key="2">
    <source>
        <dbReference type="Proteomes" id="UP000262077"/>
    </source>
</evidence>
<evidence type="ECO:0000313" key="1">
    <source>
        <dbReference type="EMBL" id="AXQ64971.1"/>
    </source>
</evidence>